<evidence type="ECO:0000313" key="2">
    <source>
        <dbReference type="EMBL" id="MBI2465729.1"/>
    </source>
</evidence>
<feature type="transmembrane region" description="Helical" evidence="1">
    <location>
        <begin position="262"/>
        <end position="281"/>
    </location>
</feature>
<evidence type="ECO:0000256" key="1">
    <source>
        <dbReference type="SAM" id="Phobius"/>
    </source>
</evidence>
<feature type="transmembrane region" description="Helical" evidence="1">
    <location>
        <begin position="293"/>
        <end position="317"/>
    </location>
</feature>
<name>A0A931YD86_9BACT</name>
<feature type="transmembrane region" description="Helical" evidence="1">
    <location>
        <begin position="115"/>
        <end position="131"/>
    </location>
</feature>
<proteinExistence type="predicted"/>
<keyword evidence="1" id="KW-1133">Transmembrane helix</keyword>
<feature type="transmembrane region" description="Helical" evidence="1">
    <location>
        <begin position="179"/>
        <end position="199"/>
    </location>
</feature>
<protein>
    <submittedName>
        <fullName evidence="2">Uncharacterized protein</fullName>
    </submittedName>
</protein>
<dbReference type="AlphaFoldDB" id="A0A931YD86"/>
<organism evidence="2 3">
    <name type="scientific">Candidatus Sungiibacteriota bacterium</name>
    <dbReference type="NCBI Taxonomy" id="2750080"/>
    <lineage>
        <taxon>Bacteria</taxon>
        <taxon>Candidatus Sungiibacteriota</taxon>
    </lineage>
</organism>
<sequence>MRISPDSLTRALILSLVLLIYALFLAHPTNLVTADLGRHIENGRLILDGRLEVLKTNFYSYTYPDFPAANHHWLGGAVFYLVWKFFGFMGLHLFFIVLSLAALFIFFLIAQSRAGPGLAGLLSVFIIPLLLERDEVRPEVFSYLLAGIFLGLMLKYRAGEISWKKLLILPVLEFFWVNLHIYFFLGPVVIGVFLLENLILKTKKSLGYLAVVFSATILATLINPYGLEGTLAPFSIFQNFGYPLAENQTVWFIEKIIPNPNYFIFKIVFAILALSFIFSQLKNRRGLNIPDMVLATGFSLAGWLAIRNFAVFGLFALPIAAGNLAKTFNIKTKTNDWLNRTAAATLALAALIALSGELRAFYPKSPGLGLGLENGNARPLEFFKENNLAGPIFNNYDIGGYLIYGLFPQEKVYVDNRPEAYPAEFFTQTYIPMQEDEDAWIAASEKYKFNAIIFSYRDYTPWGQTFFRRILEDPGWKTVFADSRVVILLKDNELNKDIIAKYGKSIKIKR</sequence>
<comment type="caution">
    <text evidence="2">The sequence shown here is derived from an EMBL/GenBank/DDBJ whole genome shotgun (WGS) entry which is preliminary data.</text>
</comment>
<feature type="transmembrane region" description="Helical" evidence="1">
    <location>
        <begin position="206"/>
        <end position="227"/>
    </location>
</feature>
<keyword evidence="1" id="KW-0812">Transmembrane</keyword>
<accession>A0A931YD86</accession>
<feature type="transmembrane region" description="Helical" evidence="1">
    <location>
        <begin position="337"/>
        <end position="354"/>
    </location>
</feature>
<dbReference type="Proteomes" id="UP000709672">
    <property type="component" value="Unassembled WGS sequence"/>
</dbReference>
<feature type="transmembrane region" description="Helical" evidence="1">
    <location>
        <begin position="90"/>
        <end position="109"/>
    </location>
</feature>
<reference evidence="2" key="1">
    <citation type="submission" date="2020-07" db="EMBL/GenBank/DDBJ databases">
        <title>Huge and variable diversity of episymbiotic CPR bacteria and DPANN archaea in groundwater ecosystems.</title>
        <authorList>
            <person name="He C.Y."/>
            <person name="Keren R."/>
            <person name="Whittaker M."/>
            <person name="Farag I.F."/>
            <person name="Doudna J."/>
            <person name="Cate J.H.D."/>
            <person name="Banfield J.F."/>
        </authorList>
    </citation>
    <scope>NUCLEOTIDE SEQUENCE</scope>
    <source>
        <strain evidence="2">NC_groundwater_418_Ag_B-0.1um_45_10</strain>
    </source>
</reference>
<gene>
    <name evidence="2" type="ORF">HYV66_00675</name>
</gene>
<evidence type="ECO:0000313" key="3">
    <source>
        <dbReference type="Proteomes" id="UP000709672"/>
    </source>
</evidence>
<keyword evidence="1" id="KW-0472">Membrane</keyword>
<dbReference type="EMBL" id="JACPHQ010000008">
    <property type="protein sequence ID" value="MBI2465729.1"/>
    <property type="molecule type" value="Genomic_DNA"/>
</dbReference>